<proteinExistence type="predicted"/>
<organism evidence="1 2">
    <name type="scientific">Rhizopus delemar (strain RA 99-880 / ATCC MYA-4621 / FGSC 9543 / NRRL 43880)</name>
    <name type="common">Mucormycosis agent</name>
    <name type="synonym">Rhizopus arrhizus var. delemar</name>
    <dbReference type="NCBI Taxonomy" id="246409"/>
    <lineage>
        <taxon>Eukaryota</taxon>
        <taxon>Fungi</taxon>
        <taxon>Fungi incertae sedis</taxon>
        <taxon>Mucoromycota</taxon>
        <taxon>Mucoromycotina</taxon>
        <taxon>Mucoromycetes</taxon>
        <taxon>Mucorales</taxon>
        <taxon>Mucorineae</taxon>
        <taxon>Rhizopodaceae</taxon>
        <taxon>Rhizopus</taxon>
    </lineage>
</organism>
<dbReference type="VEuPathDB" id="FungiDB:RO3G_14578"/>
<dbReference type="InParanoid" id="I1CN37"/>
<evidence type="ECO:0000313" key="2">
    <source>
        <dbReference type="Proteomes" id="UP000009138"/>
    </source>
</evidence>
<dbReference type="RefSeq" id="XP_067525263.1">
    <property type="nucleotide sequence ID" value="XM_067669162.1"/>
</dbReference>
<accession>I1CN37</accession>
<dbReference type="EMBL" id="CH476745">
    <property type="protein sequence ID" value="EIE89867.1"/>
    <property type="molecule type" value="Genomic_DNA"/>
</dbReference>
<evidence type="ECO:0000313" key="1">
    <source>
        <dbReference type="EMBL" id="EIE89867.1"/>
    </source>
</evidence>
<gene>
    <name evidence="1" type="ORF">RO3G_14578</name>
</gene>
<reference evidence="1 2" key="1">
    <citation type="journal article" date="2009" name="PLoS Genet.">
        <title>Genomic analysis of the basal lineage fungus Rhizopus oryzae reveals a whole-genome duplication.</title>
        <authorList>
            <person name="Ma L.-J."/>
            <person name="Ibrahim A.S."/>
            <person name="Skory C."/>
            <person name="Grabherr M.G."/>
            <person name="Burger G."/>
            <person name="Butler M."/>
            <person name="Elias M."/>
            <person name="Idnurm A."/>
            <person name="Lang B.F."/>
            <person name="Sone T."/>
            <person name="Abe A."/>
            <person name="Calvo S.E."/>
            <person name="Corrochano L.M."/>
            <person name="Engels R."/>
            <person name="Fu J."/>
            <person name="Hansberg W."/>
            <person name="Kim J.-M."/>
            <person name="Kodira C.D."/>
            <person name="Koehrsen M.J."/>
            <person name="Liu B."/>
            <person name="Miranda-Saavedra D."/>
            <person name="O'Leary S."/>
            <person name="Ortiz-Castellanos L."/>
            <person name="Poulter R."/>
            <person name="Rodriguez-Romero J."/>
            <person name="Ruiz-Herrera J."/>
            <person name="Shen Y.-Q."/>
            <person name="Zeng Q."/>
            <person name="Galagan J."/>
            <person name="Birren B.W."/>
            <person name="Cuomo C.A."/>
            <person name="Wickes B.L."/>
        </authorList>
    </citation>
    <scope>NUCLEOTIDE SEQUENCE [LARGE SCALE GENOMIC DNA]</scope>
    <source>
        <strain evidence="2">RA 99-880 / ATCC MYA-4621 / FGSC 9543 / NRRL 43880</strain>
    </source>
</reference>
<dbReference type="Proteomes" id="UP000009138">
    <property type="component" value="Unassembled WGS sequence"/>
</dbReference>
<sequence length="46" mass="5232">MTGSTILLEDKIPLLMCRDICKPRMEPIGQNIDIFFLVYGTGINNF</sequence>
<protein>
    <submittedName>
        <fullName evidence="1">Uncharacterized protein</fullName>
    </submittedName>
</protein>
<name>I1CN37_RHIO9</name>
<keyword evidence="2" id="KW-1185">Reference proteome</keyword>
<dbReference type="GeneID" id="93621543"/>
<dbReference type="AlphaFoldDB" id="I1CN37"/>